<dbReference type="Proteomes" id="UP000534870">
    <property type="component" value="Unassembled WGS sequence"/>
</dbReference>
<keyword evidence="1" id="KW-0472">Membrane</keyword>
<keyword evidence="1" id="KW-0812">Transmembrane</keyword>
<sequence>MPHDGRRVRRWALAGSVFLNLFLAAVVGGQYLRHRTEGAHQATALATFLQNATTHLSPADAAAFRSVLWQDAPRYVQAHENLARARADIDNQLLAPHFDAAATRAAMARWQAAWNGFVGDFSDALVEAISHLSPEGRRTLVNSAPHRKTDFFQLLTRGKSAVGP</sequence>
<evidence type="ECO:0000313" key="3">
    <source>
        <dbReference type="Proteomes" id="UP000534870"/>
    </source>
</evidence>
<evidence type="ECO:0000313" key="2">
    <source>
        <dbReference type="EMBL" id="NVN13000.1"/>
    </source>
</evidence>
<protein>
    <submittedName>
        <fullName evidence="2">Periplasmic heavy metal sensor</fullName>
    </submittedName>
</protein>
<comment type="caution">
    <text evidence="2">The sequence shown here is derived from an EMBL/GenBank/DDBJ whole genome shotgun (WGS) entry which is preliminary data.</text>
</comment>
<name>A0A7Y7M6H1_9PROT</name>
<dbReference type="AlphaFoldDB" id="A0A7Y7M6H1"/>
<keyword evidence="1" id="KW-1133">Transmembrane helix</keyword>
<feature type="transmembrane region" description="Helical" evidence="1">
    <location>
        <begin position="12"/>
        <end position="32"/>
    </location>
</feature>
<reference evidence="2 3" key="1">
    <citation type="submission" date="2020-06" db="EMBL/GenBank/DDBJ databases">
        <title>Description of novel acetic acid bacteria.</title>
        <authorList>
            <person name="Sombolestani A."/>
        </authorList>
    </citation>
    <scope>NUCLEOTIDE SEQUENCE [LARGE SCALE GENOMIC DNA]</scope>
    <source>
        <strain evidence="2 3">LMG 31431</strain>
    </source>
</reference>
<dbReference type="InterPro" id="IPR025961">
    <property type="entry name" value="Metal_resist"/>
</dbReference>
<accession>A0A7Y7M6H1</accession>
<gene>
    <name evidence="2" type="ORF">HUK84_18010</name>
</gene>
<dbReference type="Pfam" id="PF13801">
    <property type="entry name" value="Metal_resist"/>
    <property type="match status" value="1"/>
</dbReference>
<organism evidence="2 3">
    <name type="scientific">Nguyenibacter vanlangensis</name>
    <dbReference type="NCBI Taxonomy" id="1216886"/>
    <lineage>
        <taxon>Bacteria</taxon>
        <taxon>Pseudomonadati</taxon>
        <taxon>Pseudomonadota</taxon>
        <taxon>Alphaproteobacteria</taxon>
        <taxon>Acetobacterales</taxon>
        <taxon>Acetobacteraceae</taxon>
        <taxon>Nguyenibacter</taxon>
    </lineage>
</organism>
<dbReference type="EMBL" id="JABXXP010000683">
    <property type="protein sequence ID" value="NVN13000.1"/>
    <property type="molecule type" value="Genomic_DNA"/>
</dbReference>
<evidence type="ECO:0000256" key="1">
    <source>
        <dbReference type="SAM" id="Phobius"/>
    </source>
</evidence>
<proteinExistence type="predicted"/>